<evidence type="ECO:0000313" key="3">
    <source>
        <dbReference type="EMBL" id="KAF5716470.1"/>
    </source>
</evidence>
<evidence type="ECO:0000256" key="1">
    <source>
        <dbReference type="SAM" id="MobiDB-lite"/>
    </source>
</evidence>
<dbReference type="GO" id="GO:0016747">
    <property type="term" value="F:acyltransferase activity, transferring groups other than amino-acyl groups"/>
    <property type="evidence" value="ECO:0007669"/>
    <property type="project" value="InterPro"/>
</dbReference>
<name>A0A8H5YSG9_9HYPO</name>
<dbReference type="Proteomes" id="UP000532311">
    <property type="component" value="Unassembled WGS sequence"/>
</dbReference>
<dbReference type="InterPro" id="IPR052523">
    <property type="entry name" value="Trichothecene_AcTrans"/>
</dbReference>
<feature type="domain" description="N-acetyltransferase" evidence="2">
    <location>
        <begin position="153"/>
        <end position="235"/>
    </location>
</feature>
<feature type="compositionally biased region" description="Acidic residues" evidence="1">
    <location>
        <begin position="357"/>
        <end position="374"/>
    </location>
</feature>
<feature type="region of interest" description="Disordered" evidence="1">
    <location>
        <begin position="355"/>
        <end position="375"/>
    </location>
</feature>
<dbReference type="Gene3D" id="3.40.630.30">
    <property type="match status" value="1"/>
</dbReference>
<dbReference type="InterPro" id="IPR000182">
    <property type="entry name" value="GNAT_dom"/>
</dbReference>
<protein>
    <recommendedName>
        <fullName evidence="2">N-acetyltransferase domain-containing protein</fullName>
    </recommendedName>
</protein>
<accession>A0A8H5YSG9</accession>
<dbReference type="InterPro" id="IPR016181">
    <property type="entry name" value="Acyl_CoA_acyltransferase"/>
</dbReference>
<dbReference type="SUPFAM" id="SSF55729">
    <property type="entry name" value="Acyl-CoA N-acyltransferases (Nat)"/>
    <property type="match status" value="1"/>
</dbReference>
<evidence type="ECO:0000259" key="2">
    <source>
        <dbReference type="PROSITE" id="PS51186"/>
    </source>
</evidence>
<dbReference type="CDD" id="cd04301">
    <property type="entry name" value="NAT_SF"/>
    <property type="match status" value="1"/>
</dbReference>
<dbReference type="EMBL" id="JAAQPF010000092">
    <property type="protein sequence ID" value="KAF5716470.1"/>
    <property type="molecule type" value="Genomic_DNA"/>
</dbReference>
<gene>
    <name evidence="3" type="ORF">FGLOB1_2548</name>
</gene>
<sequence length="537" mass="62847">MSEVVLRDAYYSELPEIANVMSKAFWGDNLFGDLIHPHRNEYPDDVDLYWLRRVRVNFWDYRWKWLVAVTKDQNGKEVVTGIAQWARLGEGGKRFDLRFYDPRNLLKPLSSVAMKIHAWAIPSRAVDPKEEDIIERAYPHFDSIWSGKRAESWYLEALAVHPDFQGKNVGRQLVQWGLDQAEAEGVCASVVSALGKDDFYRKCGFDEQFGTAKDGEGNPLADVEGSNIFWKWPKSILYPLAAMDAQTSFLDLPREVRDMVYDYAFEDIKFSNAFTTQTAYSPEILPLLYVHKIISEDLQPRLYQNHAIVIPLQEPSTYATGEWSIVPRIACSKMMQQRSNTLIIEMSQTTISYYPDSDLEDDEDEDPVEDDTFWDPDSRGAKALPQKLISDILSLKQSLPALRTIKFVFWFGNWTAWSHTWEEHLEKLRATWPEPLLKIEMNLFEFVDDQVADGGFNWVEAWYYWAIERKRIWFQANNFKWRDHAKGDFRGRRIDVRVWQDEEFLGWDDEKADRALHKKRCEVKPLFVRTCDMKGRV</sequence>
<dbReference type="AlphaFoldDB" id="A0A8H5YSG9"/>
<dbReference type="PANTHER" id="PTHR42791">
    <property type="entry name" value="GNAT FAMILY ACETYLTRANSFERASE"/>
    <property type="match status" value="1"/>
</dbReference>
<reference evidence="3 4" key="1">
    <citation type="submission" date="2020-05" db="EMBL/GenBank/DDBJ databases">
        <title>Identification and distribution of gene clusters putatively required for synthesis of sphingolipid metabolism inhibitors in phylogenetically diverse species of the filamentous fungus Fusarium.</title>
        <authorList>
            <person name="Kim H.-S."/>
            <person name="Busman M."/>
            <person name="Brown D.W."/>
            <person name="Divon H."/>
            <person name="Uhlig S."/>
            <person name="Proctor R.H."/>
        </authorList>
    </citation>
    <scope>NUCLEOTIDE SEQUENCE [LARGE SCALE GENOMIC DNA]</scope>
    <source>
        <strain evidence="3 4">NRRL 26131</strain>
    </source>
</reference>
<dbReference type="Pfam" id="PF13508">
    <property type="entry name" value="Acetyltransf_7"/>
    <property type="match status" value="1"/>
</dbReference>
<dbReference type="PROSITE" id="PS51186">
    <property type="entry name" value="GNAT"/>
    <property type="match status" value="1"/>
</dbReference>
<evidence type="ECO:0000313" key="4">
    <source>
        <dbReference type="Proteomes" id="UP000532311"/>
    </source>
</evidence>
<dbReference type="PANTHER" id="PTHR42791:SF16">
    <property type="entry name" value="N-ACETYLTRANSFERASE DOMAIN-CONTAINING PROTEIN"/>
    <property type="match status" value="1"/>
</dbReference>
<organism evidence="3 4">
    <name type="scientific">Fusarium globosum</name>
    <dbReference type="NCBI Taxonomy" id="78864"/>
    <lineage>
        <taxon>Eukaryota</taxon>
        <taxon>Fungi</taxon>
        <taxon>Dikarya</taxon>
        <taxon>Ascomycota</taxon>
        <taxon>Pezizomycotina</taxon>
        <taxon>Sordariomycetes</taxon>
        <taxon>Hypocreomycetidae</taxon>
        <taxon>Hypocreales</taxon>
        <taxon>Nectriaceae</taxon>
        <taxon>Fusarium</taxon>
        <taxon>Fusarium fujikuroi species complex</taxon>
    </lineage>
</organism>
<proteinExistence type="predicted"/>
<comment type="caution">
    <text evidence="3">The sequence shown here is derived from an EMBL/GenBank/DDBJ whole genome shotgun (WGS) entry which is preliminary data.</text>
</comment>
<keyword evidence="4" id="KW-1185">Reference proteome</keyword>